<sequence length="39" mass="4454">MFMSEDRRTTPSLESELENITGIPLLSNNFRAWVSSRPA</sequence>
<keyword evidence="2" id="KW-1185">Reference proteome</keyword>
<proteinExistence type="predicted"/>
<protein>
    <submittedName>
        <fullName evidence="1">Uncharacterized protein</fullName>
    </submittedName>
</protein>
<evidence type="ECO:0000313" key="1">
    <source>
        <dbReference type="EMBL" id="KHG26003.1"/>
    </source>
</evidence>
<reference evidence="2" key="1">
    <citation type="submission" date="2014-09" db="EMBL/GenBank/DDBJ databases">
        <authorList>
            <person name="Mudge J."/>
            <person name="Ramaraj T."/>
            <person name="Lindquist I.E."/>
            <person name="Bharti A.K."/>
            <person name="Sundararajan A."/>
            <person name="Cameron C.T."/>
            <person name="Woodward J.E."/>
            <person name="May G.D."/>
            <person name="Brubaker C."/>
            <person name="Broadhvest J."/>
            <person name="Wilkins T.A."/>
        </authorList>
    </citation>
    <scope>NUCLEOTIDE SEQUENCE</scope>
    <source>
        <strain evidence="2">cv. AKA8401</strain>
    </source>
</reference>
<dbReference type="Proteomes" id="UP000032142">
    <property type="component" value="Unassembled WGS sequence"/>
</dbReference>
<organism evidence="1 2">
    <name type="scientific">Gossypium arboreum</name>
    <name type="common">Tree cotton</name>
    <name type="synonym">Gossypium nanking</name>
    <dbReference type="NCBI Taxonomy" id="29729"/>
    <lineage>
        <taxon>Eukaryota</taxon>
        <taxon>Viridiplantae</taxon>
        <taxon>Streptophyta</taxon>
        <taxon>Embryophyta</taxon>
        <taxon>Tracheophyta</taxon>
        <taxon>Spermatophyta</taxon>
        <taxon>Magnoliopsida</taxon>
        <taxon>eudicotyledons</taxon>
        <taxon>Gunneridae</taxon>
        <taxon>Pentapetalae</taxon>
        <taxon>rosids</taxon>
        <taxon>malvids</taxon>
        <taxon>Malvales</taxon>
        <taxon>Malvaceae</taxon>
        <taxon>Malvoideae</taxon>
        <taxon>Gossypium</taxon>
    </lineage>
</organism>
<dbReference type="EMBL" id="KN434699">
    <property type="protein sequence ID" value="KHG26003.1"/>
    <property type="molecule type" value="Genomic_DNA"/>
</dbReference>
<accession>A0A0B0PHQ2</accession>
<evidence type="ECO:0000313" key="2">
    <source>
        <dbReference type="Proteomes" id="UP000032142"/>
    </source>
</evidence>
<gene>
    <name evidence="1" type="ORF">F383_32961</name>
</gene>
<dbReference type="AlphaFoldDB" id="A0A0B0PHQ2"/>
<name>A0A0B0PHQ2_GOSAR</name>